<dbReference type="Proteomes" id="UP000053477">
    <property type="component" value="Unassembled WGS sequence"/>
</dbReference>
<protein>
    <submittedName>
        <fullName evidence="2">Uncharacterized protein</fullName>
    </submittedName>
</protein>
<feature type="region of interest" description="Disordered" evidence="1">
    <location>
        <begin position="1"/>
        <end position="40"/>
    </location>
</feature>
<proteinExistence type="predicted"/>
<dbReference type="AlphaFoldDB" id="A0A0H2S757"/>
<name>A0A0H2S757_9AGAM</name>
<accession>A0A0H2S757</accession>
<reference evidence="2 3" key="1">
    <citation type="submission" date="2015-04" db="EMBL/GenBank/DDBJ databases">
        <title>Complete genome sequence of Schizopora paradoxa KUC8140, a cosmopolitan wood degrader in East Asia.</title>
        <authorList>
            <consortium name="DOE Joint Genome Institute"/>
            <person name="Min B."/>
            <person name="Park H."/>
            <person name="Jang Y."/>
            <person name="Kim J.-J."/>
            <person name="Kim K.H."/>
            <person name="Pangilinan J."/>
            <person name="Lipzen A."/>
            <person name="Riley R."/>
            <person name="Grigoriev I.V."/>
            <person name="Spatafora J.W."/>
            <person name="Choi I.-G."/>
        </authorList>
    </citation>
    <scope>NUCLEOTIDE SEQUENCE [LARGE SCALE GENOMIC DNA]</scope>
    <source>
        <strain evidence="2 3">KUC8140</strain>
    </source>
</reference>
<dbReference type="InParanoid" id="A0A0H2S757"/>
<evidence type="ECO:0000313" key="2">
    <source>
        <dbReference type="EMBL" id="KLO17463.1"/>
    </source>
</evidence>
<evidence type="ECO:0000313" key="3">
    <source>
        <dbReference type="Proteomes" id="UP000053477"/>
    </source>
</evidence>
<keyword evidence="3" id="KW-1185">Reference proteome</keyword>
<organism evidence="2 3">
    <name type="scientific">Schizopora paradoxa</name>
    <dbReference type="NCBI Taxonomy" id="27342"/>
    <lineage>
        <taxon>Eukaryota</taxon>
        <taxon>Fungi</taxon>
        <taxon>Dikarya</taxon>
        <taxon>Basidiomycota</taxon>
        <taxon>Agaricomycotina</taxon>
        <taxon>Agaricomycetes</taxon>
        <taxon>Hymenochaetales</taxon>
        <taxon>Schizoporaceae</taxon>
        <taxon>Schizopora</taxon>
    </lineage>
</organism>
<gene>
    <name evidence="2" type="ORF">SCHPADRAFT_162772</name>
</gene>
<dbReference type="EMBL" id="KQ085904">
    <property type="protein sequence ID" value="KLO17463.1"/>
    <property type="molecule type" value="Genomic_DNA"/>
</dbReference>
<sequence length="114" mass="12431">MPSYSASARATEPQRSQPSSPSYLTSPSIYPSRIPPTSSRQSSLILLTDQFHPRSTSFKLRVPFRRSSRPPLVLPVFLHSPTITELLEGGLSALIVIRDASARARVLGSVSANK</sequence>
<evidence type="ECO:0000256" key="1">
    <source>
        <dbReference type="SAM" id="MobiDB-lite"/>
    </source>
</evidence>